<dbReference type="RefSeq" id="WP_380896193.1">
    <property type="nucleotide sequence ID" value="NZ_JBHTKY010000012.1"/>
</dbReference>
<dbReference type="Pfam" id="PF00300">
    <property type="entry name" value="His_Phos_1"/>
    <property type="match status" value="1"/>
</dbReference>
<dbReference type="Proteomes" id="UP001597205">
    <property type="component" value="Unassembled WGS sequence"/>
</dbReference>
<name>A0ABW3RL03_9SPHI</name>
<evidence type="ECO:0000313" key="1">
    <source>
        <dbReference type="EMBL" id="MFD1165908.1"/>
    </source>
</evidence>
<comment type="caution">
    <text evidence="1">The sequence shown here is derived from an EMBL/GenBank/DDBJ whole genome shotgun (WGS) entry which is preliminary data.</text>
</comment>
<dbReference type="PANTHER" id="PTHR48100">
    <property type="entry name" value="BROAD-SPECIFICITY PHOSPHATASE YOR283W-RELATED"/>
    <property type="match status" value="1"/>
</dbReference>
<gene>
    <name evidence="1" type="ORF">ACFQ2C_09860</name>
</gene>
<dbReference type="InterPro" id="IPR001345">
    <property type="entry name" value="PG/BPGM_mutase_AS"/>
</dbReference>
<dbReference type="InterPro" id="IPR013078">
    <property type="entry name" value="His_Pase_superF_clade-1"/>
</dbReference>
<dbReference type="Gene3D" id="3.40.50.1240">
    <property type="entry name" value="Phosphoglycerate mutase-like"/>
    <property type="match status" value="1"/>
</dbReference>
<protein>
    <submittedName>
        <fullName evidence="1">Histidine phosphatase family protein</fullName>
    </submittedName>
</protein>
<dbReference type="PIRSF" id="PIRSF000709">
    <property type="entry name" value="6PFK_2-Ptase"/>
    <property type="match status" value="1"/>
</dbReference>
<dbReference type="SUPFAM" id="SSF53254">
    <property type="entry name" value="Phosphoglycerate mutase-like"/>
    <property type="match status" value="1"/>
</dbReference>
<dbReference type="InterPro" id="IPR029033">
    <property type="entry name" value="His_PPase_superfam"/>
</dbReference>
<dbReference type="SMART" id="SM00855">
    <property type="entry name" value="PGAM"/>
    <property type="match status" value="1"/>
</dbReference>
<dbReference type="EMBL" id="JBHTKY010000012">
    <property type="protein sequence ID" value="MFD1165908.1"/>
    <property type="molecule type" value="Genomic_DNA"/>
</dbReference>
<accession>A0ABW3RL03</accession>
<proteinExistence type="predicted"/>
<keyword evidence="2" id="KW-1185">Reference proteome</keyword>
<dbReference type="CDD" id="cd07067">
    <property type="entry name" value="HP_PGM_like"/>
    <property type="match status" value="1"/>
</dbReference>
<dbReference type="PROSITE" id="PS00175">
    <property type="entry name" value="PG_MUTASE"/>
    <property type="match status" value="1"/>
</dbReference>
<reference evidence="2" key="1">
    <citation type="journal article" date="2019" name="Int. J. Syst. Evol. Microbiol.">
        <title>The Global Catalogue of Microorganisms (GCM) 10K type strain sequencing project: providing services to taxonomists for standard genome sequencing and annotation.</title>
        <authorList>
            <consortium name="The Broad Institute Genomics Platform"/>
            <consortium name="The Broad Institute Genome Sequencing Center for Infectious Disease"/>
            <person name="Wu L."/>
            <person name="Ma J."/>
        </authorList>
    </citation>
    <scope>NUCLEOTIDE SEQUENCE [LARGE SCALE GENOMIC DNA]</scope>
    <source>
        <strain evidence="2">CCUG 52468</strain>
    </source>
</reference>
<dbReference type="InterPro" id="IPR050275">
    <property type="entry name" value="PGM_Phosphatase"/>
</dbReference>
<dbReference type="PANTHER" id="PTHR48100:SF59">
    <property type="entry name" value="ADENOSYLCOBALAMIN_ALPHA-RIBAZOLE PHOSPHATASE"/>
    <property type="match status" value="1"/>
</dbReference>
<evidence type="ECO:0000313" key="2">
    <source>
        <dbReference type="Proteomes" id="UP001597205"/>
    </source>
</evidence>
<sequence>MITICLLRHGETAYNADGNKYCGRTDIPLTEKGISQAERMNTLLQDFTFDQIFCSPLQRAKATAEIASGTPEKVQVDERLIEVDFGQWEGKRSDDFIAEDPNSWYNWLSDPERFEAGRTGENAKQVIARLDSFYNELLDKYDDQTILVVGHNGVNRLFMAQQLGMPLKNYRKIVQENSALTLITLDKHKGFNLLKLNA</sequence>
<organism evidence="1 2">
    <name type="scientific">Sphingobacterium daejeonense</name>
    <dbReference type="NCBI Taxonomy" id="371142"/>
    <lineage>
        <taxon>Bacteria</taxon>
        <taxon>Pseudomonadati</taxon>
        <taxon>Bacteroidota</taxon>
        <taxon>Sphingobacteriia</taxon>
        <taxon>Sphingobacteriales</taxon>
        <taxon>Sphingobacteriaceae</taxon>
        <taxon>Sphingobacterium</taxon>
    </lineage>
</organism>